<dbReference type="SUPFAM" id="SSF56784">
    <property type="entry name" value="HAD-like"/>
    <property type="match status" value="1"/>
</dbReference>
<dbReference type="SFLD" id="SFLDS00003">
    <property type="entry name" value="Haloacid_Dehalogenase"/>
    <property type="match status" value="1"/>
</dbReference>
<dbReference type="RefSeq" id="WP_281834081.1">
    <property type="nucleotide sequence ID" value="NZ_BSDY01000004.1"/>
</dbReference>
<dbReference type="GO" id="GO:0000287">
    <property type="term" value="F:magnesium ion binding"/>
    <property type="evidence" value="ECO:0007669"/>
    <property type="project" value="TreeGrafter"/>
</dbReference>
<reference evidence="1" key="1">
    <citation type="submission" date="2022-12" db="EMBL/GenBank/DDBJ databases">
        <title>Reference genome sequencing for broad-spectrum identification of bacterial and archaeal isolates by mass spectrometry.</title>
        <authorList>
            <person name="Sekiguchi Y."/>
            <person name="Tourlousse D.M."/>
        </authorList>
    </citation>
    <scope>NUCLEOTIDE SEQUENCE</scope>
    <source>
        <strain evidence="1">10succ1</strain>
    </source>
</reference>
<dbReference type="NCBIfam" id="TIGR01484">
    <property type="entry name" value="HAD-SF-IIB"/>
    <property type="match status" value="1"/>
</dbReference>
<dbReference type="Proteomes" id="UP001144471">
    <property type="component" value="Unassembled WGS sequence"/>
</dbReference>
<dbReference type="PANTHER" id="PTHR10000">
    <property type="entry name" value="PHOSPHOSERINE PHOSPHATASE"/>
    <property type="match status" value="1"/>
</dbReference>
<dbReference type="SFLD" id="SFLDG01144">
    <property type="entry name" value="C2.B.4:_PGP_Like"/>
    <property type="match status" value="1"/>
</dbReference>
<dbReference type="Gene3D" id="3.30.1240.10">
    <property type="match status" value="1"/>
</dbReference>
<keyword evidence="2" id="KW-1185">Reference proteome</keyword>
<dbReference type="CDD" id="cd07516">
    <property type="entry name" value="HAD_Pase"/>
    <property type="match status" value="1"/>
</dbReference>
<gene>
    <name evidence="1" type="ORF">PM10SUCC1_10510</name>
</gene>
<dbReference type="EMBL" id="BSDY01000004">
    <property type="protein sequence ID" value="GLI55537.1"/>
    <property type="molecule type" value="Genomic_DNA"/>
</dbReference>
<dbReference type="NCBIfam" id="TIGR00099">
    <property type="entry name" value="Cof-subfamily"/>
    <property type="match status" value="1"/>
</dbReference>
<dbReference type="GO" id="GO:0005829">
    <property type="term" value="C:cytosol"/>
    <property type="evidence" value="ECO:0007669"/>
    <property type="project" value="TreeGrafter"/>
</dbReference>
<evidence type="ECO:0000313" key="1">
    <source>
        <dbReference type="EMBL" id="GLI55537.1"/>
    </source>
</evidence>
<evidence type="ECO:0000313" key="2">
    <source>
        <dbReference type="Proteomes" id="UP001144471"/>
    </source>
</evidence>
<proteinExistence type="predicted"/>
<dbReference type="GO" id="GO:0016791">
    <property type="term" value="F:phosphatase activity"/>
    <property type="evidence" value="ECO:0007669"/>
    <property type="project" value="UniProtKB-ARBA"/>
</dbReference>
<accession>A0A9W6GJZ9</accession>
<name>A0A9W6GJZ9_9FUSO</name>
<dbReference type="SFLD" id="SFLDG01140">
    <property type="entry name" value="C2.B:_Phosphomannomutase_and_P"/>
    <property type="match status" value="1"/>
</dbReference>
<dbReference type="InterPro" id="IPR000150">
    <property type="entry name" value="Cof"/>
</dbReference>
<dbReference type="PANTHER" id="PTHR10000:SF8">
    <property type="entry name" value="HAD SUPERFAMILY HYDROLASE-LIKE, TYPE 3"/>
    <property type="match status" value="1"/>
</dbReference>
<protein>
    <submittedName>
        <fullName evidence="1">Haloacid dehalogenase</fullName>
    </submittedName>
</protein>
<dbReference type="InterPro" id="IPR006379">
    <property type="entry name" value="HAD-SF_hydro_IIB"/>
</dbReference>
<dbReference type="AlphaFoldDB" id="A0A9W6GJZ9"/>
<dbReference type="PROSITE" id="PS01228">
    <property type="entry name" value="COF_1"/>
    <property type="match status" value="1"/>
</dbReference>
<sequence length="265" mass="30343">MNEQVKVVALDLDGTLLNSNNEISDFNKDILWRLKERGVHIILCTGRPYNAMKKFRDELSLDDHVICFNGANIVDKDEKLVLDTSLDTETSLELVKVGRGRNTYFHGFMEDKWLVPYTNEISEKYKARTGLTETVGALEEVEGLRFTKMMYIGENALLREIYEELEEKLGERVYKAFSNPNFLEVLSGSSSKAKALDFFLKKKGLTPDNLLVMGDSYNDLEMLKFAKYGVVMENTPEELKEQFDLIAPGNDEDGVGRYLKDFFEL</sequence>
<organism evidence="1 2">
    <name type="scientific">Propionigenium maris DSM 9537</name>
    <dbReference type="NCBI Taxonomy" id="1123000"/>
    <lineage>
        <taxon>Bacteria</taxon>
        <taxon>Fusobacteriati</taxon>
        <taxon>Fusobacteriota</taxon>
        <taxon>Fusobacteriia</taxon>
        <taxon>Fusobacteriales</taxon>
        <taxon>Fusobacteriaceae</taxon>
        <taxon>Propionigenium</taxon>
    </lineage>
</organism>
<dbReference type="Gene3D" id="3.40.50.1000">
    <property type="entry name" value="HAD superfamily/HAD-like"/>
    <property type="match status" value="1"/>
</dbReference>
<dbReference type="Pfam" id="PF08282">
    <property type="entry name" value="Hydrolase_3"/>
    <property type="match status" value="1"/>
</dbReference>
<dbReference type="InterPro" id="IPR023214">
    <property type="entry name" value="HAD_sf"/>
</dbReference>
<comment type="caution">
    <text evidence="1">The sequence shown here is derived from an EMBL/GenBank/DDBJ whole genome shotgun (WGS) entry which is preliminary data.</text>
</comment>
<dbReference type="InterPro" id="IPR036412">
    <property type="entry name" value="HAD-like_sf"/>
</dbReference>